<gene>
    <name evidence="1" type="ORF">QUG02_28340</name>
</gene>
<organism evidence="1 2">
    <name type="scientific">Bacillus hominis</name>
    <dbReference type="NCBI Taxonomy" id="2817478"/>
    <lineage>
        <taxon>Bacteria</taxon>
        <taxon>Bacillati</taxon>
        <taxon>Bacillota</taxon>
        <taxon>Bacilli</taxon>
        <taxon>Bacillales</taxon>
        <taxon>Bacillaceae</taxon>
        <taxon>Bacillus</taxon>
        <taxon>Bacillus cereus group</taxon>
    </lineage>
</organism>
<proteinExistence type="predicted"/>
<evidence type="ECO:0000313" key="1">
    <source>
        <dbReference type="EMBL" id="MDM5441911.1"/>
    </source>
</evidence>
<evidence type="ECO:0008006" key="3">
    <source>
        <dbReference type="Google" id="ProtNLM"/>
    </source>
</evidence>
<dbReference type="NCBIfam" id="NF047389">
    <property type="entry name" value="ATPase_Sll1717"/>
    <property type="match status" value="1"/>
</dbReference>
<keyword evidence="2" id="KW-1185">Reference proteome</keyword>
<sequence>MKSKKAFYAYSSNSDDLLEDIREAVKLINDSQDIEITTWEKLSIGGKYIIDGILSAIERCDLFICDLTYLNFNVLYELGYAISKKKKIWITLNTSHDNAVANYKSLSVMSTIGYSGYENSQQLAEKFFSDVPHEYSKTIDIKPNKIDISKNILHLKCEANTNSSNIVNSILNKAKLPRKVDDPYEGVQPLNWYLNLLPNSLGVIVHFHKMNTQKESQIITARKALVAGLSIGLGIKTLLLAHAPYNPPLDYQDILKVHSNSTQCEEYLKEFLQPILEEHRDSEEEHREYRAELKALGKLSNLIMGDYVAENENQDLMEYFLQTAEYKEALTAQQVLFVGRKGTGKTANLIKLKNDLSVDKRNFIITIQPQGHEFEGVLGILKTLQNSSEQGHLIESIWKYLIYTEMAKQYFDYLEDQPLHRQRTEEEVHFIDFVKQNERFINADFTLRLENIVSNLNSLDQVDSMEQQRLKVSEFLHDTMIRHLRDHLGILLNKKEKVSILIDNLDKSWNDNADLEHLSNLLFGLLNVIHKITAEFHRSTYKHVSVNLSLIVFLRSDIFSRIMSYAPERDKIPIKHLTWSEPRLLFRIIENRIDYSSNSVSSPEELWWKYFCEKVDGLPLKDYIEKLIIPRPRDIIFLFKSALQEAVNRGHTLVEDEDFKSAERSYSEYALQSLFPENGNRVEDLESILYEFAGENSIINQEELEECLQRNSVQNIPEIIGILCDMTFLGQEVQEGKFEYYNEKRPKQITDKLAQRLSVKKARSKRYTIHPAFHEYLSIEKV</sequence>
<dbReference type="InterPro" id="IPR059206">
    <property type="entry name" value="Sll1717-like"/>
</dbReference>
<name>A0ABT7RHY7_9BACI</name>
<protein>
    <recommendedName>
        <fullName evidence="3">Toll/interleukin-1 receptor domain-containing protein</fullName>
    </recommendedName>
</protein>
<accession>A0ABT7RHY7</accession>
<comment type="caution">
    <text evidence="1">The sequence shown here is derived from an EMBL/GenBank/DDBJ whole genome shotgun (WGS) entry which is preliminary data.</text>
</comment>
<evidence type="ECO:0000313" key="2">
    <source>
        <dbReference type="Proteomes" id="UP001224139"/>
    </source>
</evidence>
<dbReference type="EMBL" id="JAUCFG010000004">
    <property type="protein sequence ID" value="MDM5441911.1"/>
    <property type="molecule type" value="Genomic_DNA"/>
</dbReference>
<dbReference type="Gene3D" id="3.40.50.450">
    <property type="match status" value="1"/>
</dbReference>
<reference evidence="1 2" key="1">
    <citation type="submission" date="2023-06" db="EMBL/GenBank/DDBJ databases">
        <title>Comparative genomics of Bacillaceae isolates and their secondary metabolite potential.</title>
        <authorList>
            <person name="Song L."/>
            <person name="Nielsen L.J."/>
            <person name="Mohite O."/>
            <person name="Xu X."/>
            <person name="Weber T."/>
            <person name="Kovacs A.T."/>
        </authorList>
    </citation>
    <scope>NUCLEOTIDE SEQUENCE [LARGE SCALE GENOMIC DNA]</scope>
    <source>
        <strain evidence="1 2">DX2.1</strain>
    </source>
</reference>
<dbReference type="RefSeq" id="WP_289361301.1">
    <property type="nucleotide sequence ID" value="NZ_JAUCFG010000004.1"/>
</dbReference>
<dbReference type="Proteomes" id="UP001224139">
    <property type="component" value="Unassembled WGS sequence"/>
</dbReference>